<feature type="transmembrane region" description="Helical" evidence="4">
    <location>
        <begin position="12"/>
        <end position="33"/>
    </location>
</feature>
<dbReference type="InterPro" id="IPR045584">
    <property type="entry name" value="Pilin-like"/>
</dbReference>
<keyword evidence="4" id="KW-0472">Membrane</keyword>
<dbReference type="GO" id="GO:0007155">
    <property type="term" value="P:cell adhesion"/>
    <property type="evidence" value="ECO:0007669"/>
    <property type="project" value="InterPro"/>
</dbReference>
<dbReference type="Pfam" id="PF00114">
    <property type="entry name" value="Pilin"/>
    <property type="match status" value="1"/>
</dbReference>
<evidence type="ECO:0000256" key="3">
    <source>
        <dbReference type="RuleBase" id="RU000389"/>
    </source>
</evidence>
<comment type="similarity">
    <text evidence="1 3">Belongs to the N-Me-Phe pilin family.</text>
</comment>
<keyword evidence="3" id="KW-0281">Fimbrium</keyword>
<organism evidence="5 6">
    <name type="scientific">Undibacterium baiyunense</name>
    <dbReference type="NCBI Taxonomy" id="2828731"/>
    <lineage>
        <taxon>Bacteria</taxon>
        <taxon>Pseudomonadati</taxon>
        <taxon>Pseudomonadota</taxon>
        <taxon>Betaproteobacteria</taxon>
        <taxon>Burkholderiales</taxon>
        <taxon>Oxalobacteraceae</taxon>
        <taxon>Undibacterium</taxon>
    </lineage>
</organism>
<name>A0A941DHG2_9BURK</name>
<keyword evidence="4" id="KW-0812">Transmembrane</keyword>
<evidence type="ECO:0000256" key="4">
    <source>
        <dbReference type="SAM" id="Phobius"/>
    </source>
</evidence>
<reference evidence="5 6" key="1">
    <citation type="submission" date="2021-04" db="EMBL/GenBank/DDBJ databases">
        <title>novel species isolated from subtropical streams in China.</title>
        <authorList>
            <person name="Lu H."/>
        </authorList>
    </citation>
    <scope>NUCLEOTIDE SEQUENCE [LARGE SCALE GENOMIC DNA]</scope>
    <source>
        <strain evidence="5 6">BYS107W</strain>
    </source>
</reference>
<evidence type="ECO:0000313" key="5">
    <source>
        <dbReference type="EMBL" id="MBR7746322.1"/>
    </source>
</evidence>
<dbReference type="PANTHER" id="PTHR30093:SF34">
    <property type="entry name" value="PREPILIN PEPTIDASE-DEPENDENT PROTEIN D"/>
    <property type="match status" value="1"/>
</dbReference>
<keyword evidence="6" id="KW-1185">Reference proteome</keyword>
<protein>
    <submittedName>
        <fullName evidence="5">Prepilin-type N-terminal cleavage/methylation domain-containing protein</fullName>
    </submittedName>
</protein>
<dbReference type="InterPro" id="IPR001082">
    <property type="entry name" value="Pilin"/>
</dbReference>
<keyword evidence="2" id="KW-0488">Methylation</keyword>
<sequence length="145" mass="14517">MKSTRVQQGFTLIELMIVVAIIGILAAVALPAYQNYTKKAKFSEVVLATNGAKIAVEICGQDQTTANGALAAACVAGAHGIPANIAAASGFLASLTTAASGIITATAVATNGLSGETYILTPTITDGKVSWVATGTCKTVSPSIC</sequence>
<dbReference type="Pfam" id="PF07963">
    <property type="entry name" value="N_methyl"/>
    <property type="match status" value="1"/>
</dbReference>
<dbReference type="SUPFAM" id="SSF54523">
    <property type="entry name" value="Pili subunits"/>
    <property type="match status" value="1"/>
</dbReference>
<gene>
    <name evidence="5" type="ORF">KDM92_07000</name>
</gene>
<dbReference type="GO" id="GO:0009289">
    <property type="term" value="C:pilus"/>
    <property type="evidence" value="ECO:0007669"/>
    <property type="project" value="InterPro"/>
</dbReference>
<proteinExistence type="inferred from homology"/>
<dbReference type="AlphaFoldDB" id="A0A941DHG2"/>
<evidence type="ECO:0000256" key="2">
    <source>
        <dbReference type="ARBA" id="ARBA00022481"/>
    </source>
</evidence>
<comment type="caution">
    <text evidence="5">The sequence shown here is derived from an EMBL/GenBank/DDBJ whole genome shotgun (WGS) entry which is preliminary data.</text>
</comment>
<dbReference type="NCBIfam" id="TIGR02532">
    <property type="entry name" value="IV_pilin_GFxxxE"/>
    <property type="match status" value="1"/>
</dbReference>
<dbReference type="Gene3D" id="3.30.700.10">
    <property type="entry name" value="Glycoprotein, Type 4 Pilin"/>
    <property type="match status" value="1"/>
</dbReference>
<dbReference type="Proteomes" id="UP000680158">
    <property type="component" value="Unassembled WGS sequence"/>
</dbReference>
<dbReference type="InterPro" id="IPR012902">
    <property type="entry name" value="N_methyl_site"/>
</dbReference>
<accession>A0A941DHG2</accession>
<evidence type="ECO:0000313" key="6">
    <source>
        <dbReference type="Proteomes" id="UP000680158"/>
    </source>
</evidence>
<dbReference type="PROSITE" id="PS00409">
    <property type="entry name" value="PROKAR_NTER_METHYL"/>
    <property type="match status" value="1"/>
</dbReference>
<keyword evidence="4" id="KW-1133">Transmembrane helix</keyword>
<dbReference type="EMBL" id="JAGSPM010000003">
    <property type="protein sequence ID" value="MBR7746322.1"/>
    <property type="molecule type" value="Genomic_DNA"/>
</dbReference>
<evidence type="ECO:0000256" key="1">
    <source>
        <dbReference type="ARBA" id="ARBA00005233"/>
    </source>
</evidence>
<dbReference type="PANTHER" id="PTHR30093">
    <property type="entry name" value="GENERAL SECRETION PATHWAY PROTEIN G"/>
    <property type="match status" value="1"/>
</dbReference>